<reference evidence="2 3" key="1">
    <citation type="submission" date="2018-06" db="EMBL/GenBank/DDBJ databases">
        <title>Comparative genomics reveals the genomic features of Rhizophagus irregularis, R. cerebriforme, R. diaphanum and Gigaspora rosea, and their symbiotic lifestyle signature.</title>
        <authorList>
            <person name="Morin E."/>
            <person name="San Clemente H."/>
            <person name="Chen E.C.H."/>
            <person name="De La Providencia I."/>
            <person name="Hainaut M."/>
            <person name="Kuo A."/>
            <person name="Kohler A."/>
            <person name="Murat C."/>
            <person name="Tang N."/>
            <person name="Roy S."/>
            <person name="Loubradou J."/>
            <person name="Henrissat B."/>
            <person name="Grigoriev I.V."/>
            <person name="Corradi N."/>
            <person name="Roux C."/>
            <person name="Martin F.M."/>
        </authorList>
    </citation>
    <scope>NUCLEOTIDE SEQUENCE [LARGE SCALE GENOMIC DNA]</scope>
    <source>
        <strain evidence="2 3">DAOM 194757</strain>
    </source>
</reference>
<comment type="caution">
    <text evidence="2">The sequence shown here is derived from an EMBL/GenBank/DDBJ whole genome shotgun (WGS) entry which is preliminary data.</text>
</comment>
<organism evidence="2 3">
    <name type="scientific">Gigaspora rosea</name>
    <dbReference type="NCBI Taxonomy" id="44941"/>
    <lineage>
        <taxon>Eukaryota</taxon>
        <taxon>Fungi</taxon>
        <taxon>Fungi incertae sedis</taxon>
        <taxon>Mucoromycota</taxon>
        <taxon>Glomeromycotina</taxon>
        <taxon>Glomeromycetes</taxon>
        <taxon>Diversisporales</taxon>
        <taxon>Gigasporaceae</taxon>
        <taxon>Gigaspora</taxon>
    </lineage>
</organism>
<protein>
    <submittedName>
        <fullName evidence="2">Uncharacterized protein</fullName>
    </submittedName>
</protein>
<proteinExistence type="predicted"/>
<keyword evidence="1" id="KW-0472">Membrane</keyword>
<dbReference type="AlphaFoldDB" id="A0A397W7C8"/>
<name>A0A397W7C8_9GLOM</name>
<evidence type="ECO:0000313" key="2">
    <source>
        <dbReference type="EMBL" id="RIB30600.1"/>
    </source>
</evidence>
<dbReference type="EMBL" id="QKWP01000009">
    <property type="protein sequence ID" value="RIB30600.1"/>
    <property type="molecule type" value="Genomic_DNA"/>
</dbReference>
<dbReference type="Proteomes" id="UP000266673">
    <property type="component" value="Unassembled WGS sequence"/>
</dbReference>
<gene>
    <name evidence="2" type="ORF">C2G38_2053303</name>
</gene>
<sequence>YEHAYYIQSRTVYHHTQLGLNITKYFRYGKRRLKDGLFFRWVFLPKIILFVIYVLIFCQLKIICN</sequence>
<accession>A0A397W7C8</accession>
<feature type="non-terminal residue" evidence="2">
    <location>
        <position position="1"/>
    </location>
</feature>
<evidence type="ECO:0000313" key="3">
    <source>
        <dbReference type="Proteomes" id="UP000266673"/>
    </source>
</evidence>
<feature type="transmembrane region" description="Helical" evidence="1">
    <location>
        <begin position="37"/>
        <end position="56"/>
    </location>
</feature>
<keyword evidence="3" id="KW-1185">Reference proteome</keyword>
<keyword evidence="1" id="KW-0812">Transmembrane</keyword>
<keyword evidence="1" id="KW-1133">Transmembrane helix</keyword>
<evidence type="ECO:0000256" key="1">
    <source>
        <dbReference type="SAM" id="Phobius"/>
    </source>
</evidence>